<name>A0ABT2BPJ7_9BURK</name>
<keyword evidence="2" id="KW-1185">Reference proteome</keyword>
<protein>
    <submittedName>
        <fullName evidence="1">Type II toxin-antitoxin system RelE/ParE family toxin</fullName>
    </submittedName>
</protein>
<evidence type="ECO:0000313" key="1">
    <source>
        <dbReference type="EMBL" id="MCS0609975.1"/>
    </source>
</evidence>
<reference evidence="1 2" key="1">
    <citation type="submission" date="2022-08" db="EMBL/GenBank/DDBJ databases">
        <title>Reclassification of Massilia species as members of the genera Telluria, Duganella, Pseudoduganella, Mokoshia gen. nov. and Zemynaea gen. nov. using orthogonal and non-orthogonal genome-based approaches.</title>
        <authorList>
            <person name="Bowman J.P."/>
        </authorList>
    </citation>
    <scope>NUCLEOTIDE SEQUENCE [LARGE SCALE GENOMIC DNA]</scope>
    <source>
        <strain evidence="1 2">JCM 31607</strain>
    </source>
</reference>
<dbReference type="Pfam" id="PF06296">
    <property type="entry name" value="RelE"/>
    <property type="match status" value="1"/>
</dbReference>
<dbReference type="RefSeq" id="WP_258857593.1">
    <property type="nucleotide sequence ID" value="NZ_JANUGV010000005.1"/>
</dbReference>
<dbReference type="PIRSF" id="PIRSF039032">
    <property type="entry name" value="HigB-2"/>
    <property type="match status" value="1"/>
</dbReference>
<dbReference type="EMBL" id="JANUGV010000005">
    <property type="protein sequence ID" value="MCS0609975.1"/>
    <property type="molecule type" value="Genomic_DNA"/>
</dbReference>
<gene>
    <name evidence="1" type="ORF">NX773_17555</name>
</gene>
<accession>A0ABT2BPJ7</accession>
<dbReference type="InterPro" id="IPR009387">
    <property type="entry name" value="HigB-2"/>
</dbReference>
<sequence>MKATFIELPPFQRLRDTYFDDGSFKDLQNELMKNPEAGDVIKGTGGLRKIRYADERRGKGKRGGRRVIYFWKDAEDQFWLFTVYDKDEADDLTADERKALKQRLESEIKARSAEK</sequence>
<evidence type="ECO:0000313" key="2">
    <source>
        <dbReference type="Proteomes" id="UP001205861"/>
    </source>
</evidence>
<dbReference type="Proteomes" id="UP001205861">
    <property type="component" value="Unassembled WGS sequence"/>
</dbReference>
<comment type="caution">
    <text evidence="1">The sequence shown here is derived from an EMBL/GenBank/DDBJ whole genome shotgun (WGS) entry which is preliminary data.</text>
</comment>
<organism evidence="1 2">
    <name type="scientific">Massilia solisilvae</name>
    <dbReference type="NCBI Taxonomy" id="1811225"/>
    <lineage>
        <taxon>Bacteria</taxon>
        <taxon>Pseudomonadati</taxon>
        <taxon>Pseudomonadota</taxon>
        <taxon>Betaproteobacteria</taxon>
        <taxon>Burkholderiales</taxon>
        <taxon>Oxalobacteraceae</taxon>
        <taxon>Telluria group</taxon>
        <taxon>Massilia</taxon>
    </lineage>
</organism>
<proteinExistence type="predicted"/>